<dbReference type="AlphaFoldDB" id="A0AB34XRI0"/>
<gene>
    <name evidence="1" type="ORF">AVW13_11755</name>
</gene>
<accession>A0AB34XRI0</accession>
<reference evidence="2" key="1">
    <citation type="submission" date="2016-01" db="EMBL/GenBank/DDBJ databases">
        <title>Draft genome of Chromobacterium sp. F49.</title>
        <authorList>
            <person name="Hong K.W."/>
        </authorList>
    </citation>
    <scope>NUCLEOTIDE SEQUENCE [LARGE SCALE GENOMIC DNA]</scope>
    <source>
        <strain evidence="2">M40</strain>
    </source>
</reference>
<organism evidence="1 2">
    <name type="scientific">Brevibacterium casei</name>
    <dbReference type="NCBI Taxonomy" id="33889"/>
    <lineage>
        <taxon>Bacteria</taxon>
        <taxon>Bacillati</taxon>
        <taxon>Actinomycetota</taxon>
        <taxon>Actinomycetes</taxon>
        <taxon>Micrococcales</taxon>
        <taxon>Brevibacteriaceae</taxon>
        <taxon>Brevibacterium</taxon>
    </lineage>
</organism>
<evidence type="ECO:0000313" key="1">
    <source>
        <dbReference type="EMBL" id="KZE19125.1"/>
    </source>
</evidence>
<name>A0AB34XRI0_9MICO</name>
<proteinExistence type="predicted"/>
<dbReference type="RefSeq" id="WP_063250083.1">
    <property type="nucleotide sequence ID" value="NZ_LQQR01000020.1"/>
</dbReference>
<dbReference type="Proteomes" id="UP000076612">
    <property type="component" value="Unassembled WGS sequence"/>
</dbReference>
<dbReference type="EMBL" id="LQQR01000020">
    <property type="protein sequence ID" value="KZE19125.1"/>
    <property type="molecule type" value="Genomic_DNA"/>
</dbReference>
<evidence type="ECO:0000313" key="2">
    <source>
        <dbReference type="Proteomes" id="UP000076612"/>
    </source>
</evidence>
<protein>
    <recommendedName>
        <fullName evidence="3">GIY-YIG nuclease family protein</fullName>
    </recommendedName>
</protein>
<sequence length="179" mass="20850">MNEKEHFEKFRAELYMRAMTNLIPEIESAIEQAVNAHLAAKDSLGQLSRVRNELDRLGRLTDSRDERAMERMRHEMTMDDVIQRYEEESFVYFIEAGDYIKIGHSRDPMGRLSQIRKGRGVALPDDLDPSGARILAVEQGGMFEEKKLHRRFTIHRAAGEWFKKNDRLTHYIKSLTTPA</sequence>
<dbReference type="Pfam" id="PF13455">
    <property type="entry name" value="MUG113"/>
    <property type="match status" value="1"/>
</dbReference>
<evidence type="ECO:0008006" key="3">
    <source>
        <dbReference type="Google" id="ProtNLM"/>
    </source>
</evidence>
<comment type="caution">
    <text evidence="1">The sequence shown here is derived from an EMBL/GenBank/DDBJ whole genome shotgun (WGS) entry which is preliminary data.</text>
</comment>